<name>A0A172ZDD2_9BACL</name>
<dbReference type="KEGG" id="pbv:AR543_04580"/>
<dbReference type="OrthoDB" id="2646779at2"/>
<feature type="transmembrane region" description="Helical" evidence="2">
    <location>
        <begin position="76"/>
        <end position="101"/>
    </location>
</feature>
<feature type="compositionally biased region" description="Pro residues" evidence="1">
    <location>
        <begin position="14"/>
        <end position="28"/>
    </location>
</feature>
<feature type="transmembrane region" description="Helical" evidence="2">
    <location>
        <begin position="113"/>
        <end position="136"/>
    </location>
</feature>
<protein>
    <recommendedName>
        <fullName evidence="5">DUF4190 domain-containing protein</fullName>
    </recommendedName>
</protein>
<feature type="transmembrane region" description="Helical" evidence="2">
    <location>
        <begin position="47"/>
        <end position="70"/>
    </location>
</feature>
<keyword evidence="2" id="KW-1133">Transmembrane helix</keyword>
<dbReference type="STRING" id="1616788.AR543_04580"/>
<evidence type="ECO:0000256" key="1">
    <source>
        <dbReference type="SAM" id="MobiDB-lite"/>
    </source>
</evidence>
<keyword evidence="2" id="KW-0472">Membrane</keyword>
<keyword evidence="4" id="KW-1185">Reference proteome</keyword>
<evidence type="ECO:0000313" key="4">
    <source>
        <dbReference type="Proteomes" id="UP000078148"/>
    </source>
</evidence>
<evidence type="ECO:0008006" key="5">
    <source>
        <dbReference type="Google" id="ProtNLM"/>
    </source>
</evidence>
<dbReference type="Proteomes" id="UP000078148">
    <property type="component" value="Chromosome"/>
</dbReference>
<reference evidence="3 4" key="2">
    <citation type="journal article" date="2016" name="Int. J. Syst. Evol. Microbiol.">
        <title>Paenibacillus bovis sp. nov., isolated from raw yak (Bos grunniens) milk.</title>
        <authorList>
            <person name="Gao C."/>
            <person name="Han J."/>
            <person name="Liu Z."/>
            <person name="Xu X."/>
            <person name="Hang F."/>
            <person name="Wu Z."/>
        </authorList>
    </citation>
    <scope>NUCLEOTIDE SEQUENCE [LARGE SCALE GENOMIC DNA]</scope>
    <source>
        <strain evidence="3 4">BD3526</strain>
    </source>
</reference>
<accession>A0A172ZDD2</accession>
<reference evidence="4" key="1">
    <citation type="submission" date="2015-10" db="EMBL/GenBank/DDBJ databases">
        <title>Genome of Paenibacillus bovis sp. nov.</title>
        <authorList>
            <person name="Wu Z."/>
            <person name="Gao C."/>
            <person name="Liu Z."/>
            <person name="Zheng H."/>
        </authorList>
    </citation>
    <scope>NUCLEOTIDE SEQUENCE [LARGE SCALE GENOMIC DNA]</scope>
    <source>
        <strain evidence="4">BD3526</strain>
    </source>
</reference>
<organism evidence="3 4">
    <name type="scientific">Paenibacillus bovis</name>
    <dbReference type="NCBI Taxonomy" id="1616788"/>
    <lineage>
        <taxon>Bacteria</taxon>
        <taxon>Bacillati</taxon>
        <taxon>Bacillota</taxon>
        <taxon>Bacilli</taxon>
        <taxon>Bacillales</taxon>
        <taxon>Paenibacillaceae</taxon>
        <taxon>Paenibacillus</taxon>
    </lineage>
</organism>
<evidence type="ECO:0000256" key="2">
    <source>
        <dbReference type="SAM" id="Phobius"/>
    </source>
</evidence>
<gene>
    <name evidence="3" type="ORF">AR543_04580</name>
</gene>
<dbReference type="RefSeq" id="WP_060532223.1">
    <property type="nucleotide sequence ID" value="NZ_CP013023.1"/>
</dbReference>
<feature type="region of interest" description="Disordered" evidence="1">
    <location>
        <begin position="1"/>
        <end position="36"/>
    </location>
</feature>
<sequence length="137" mass="14795">MNEDHFGQQNQPYQTPPPPPGYRPPPSERNPDQPTSKDRFVMALTSFILSLIGLISMSGVVCVFILLVVANAEFGVVPMLVIMGLVISAAIILLSLVFAILSLRSSRGRGFAITSLTIGLLQIVGWAGFIGLANWIE</sequence>
<dbReference type="EMBL" id="CP013023">
    <property type="protein sequence ID" value="ANF95362.1"/>
    <property type="molecule type" value="Genomic_DNA"/>
</dbReference>
<evidence type="ECO:0000313" key="3">
    <source>
        <dbReference type="EMBL" id="ANF95362.1"/>
    </source>
</evidence>
<dbReference type="AlphaFoldDB" id="A0A172ZDD2"/>
<proteinExistence type="predicted"/>
<keyword evidence="2" id="KW-0812">Transmembrane</keyword>